<proteinExistence type="inferred from homology"/>
<keyword evidence="5" id="KW-1185">Reference proteome</keyword>
<evidence type="ECO:0000256" key="1">
    <source>
        <dbReference type="ARBA" id="ARBA00006010"/>
    </source>
</evidence>
<feature type="compositionally biased region" description="Polar residues" evidence="3">
    <location>
        <begin position="9"/>
        <end position="20"/>
    </location>
</feature>
<dbReference type="Proteomes" id="UP000652761">
    <property type="component" value="Unassembled WGS sequence"/>
</dbReference>
<organism evidence="4 5">
    <name type="scientific">Colocasia esculenta</name>
    <name type="common">Wild taro</name>
    <name type="synonym">Arum esculentum</name>
    <dbReference type="NCBI Taxonomy" id="4460"/>
    <lineage>
        <taxon>Eukaryota</taxon>
        <taxon>Viridiplantae</taxon>
        <taxon>Streptophyta</taxon>
        <taxon>Embryophyta</taxon>
        <taxon>Tracheophyta</taxon>
        <taxon>Spermatophyta</taxon>
        <taxon>Magnoliopsida</taxon>
        <taxon>Liliopsida</taxon>
        <taxon>Araceae</taxon>
        <taxon>Aroideae</taxon>
        <taxon>Colocasieae</taxon>
        <taxon>Colocasia</taxon>
    </lineage>
</organism>
<sequence>LPAAEANHESFSPDNSTPSSPWLRKHGGKGRKEGCRGRPWVCHDRTPPFRRRLCCKNRCVDVGFDDNNCGFCGIRCRFSWRCCSGFCVNSNLNPSHCGSCFNRCPVGVLCFHGMCGYALPLPPFPLPLPPKHHGGHHPPPGGGAAF</sequence>
<dbReference type="OrthoDB" id="2013942at2759"/>
<comment type="similarity">
    <text evidence="1">Belongs to the STIG1 family.</text>
</comment>
<name>A0A843W0I6_COLES</name>
<protein>
    <recommendedName>
        <fullName evidence="6">Stigma-specific Stig1 family protein</fullName>
    </recommendedName>
</protein>
<evidence type="ECO:0008006" key="6">
    <source>
        <dbReference type="Google" id="ProtNLM"/>
    </source>
</evidence>
<reference evidence="4" key="1">
    <citation type="submission" date="2017-07" db="EMBL/GenBank/DDBJ databases">
        <title>Taro Niue Genome Assembly and Annotation.</title>
        <authorList>
            <person name="Atibalentja N."/>
            <person name="Keating K."/>
            <person name="Fields C.J."/>
        </authorList>
    </citation>
    <scope>NUCLEOTIDE SEQUENCE</scope>
    <source>
        <strain evidence="4">Niue_2</strain>
        <tissue evidence="4">Leaf</tissue>
    </source>
</reference>
<comment type="caution">
    <text evidence="4">The sequence shown here is derived from an EMBL/GenBank/DDBJ whole genome shotgun (WGS) entry which is preliminary data.</text>
</comment>
<evidence type="ECO:0000313" key="4">
    <source>
        <dbReference type="EMBL" id="MQM02689.1"/>
    </source>
</evidence>
<evidence type="ECO:0000256" key="3">
    <source>
        <dbReference type="SAM" id="MobiDB-lite"/>
    </source>
</evidence>
<gene>
    <name evidence="4" type="ORF">Taro_035458</name>
</gene>
<evidence type="ECO:0000256" key="2">
    <source>
        <dbReference type="ARBA" id="ARBA00022729"/>
    </source>
</evidence>
<feature type="non-terminal residue" evidence="4">
    <location>
        <position position="1"/>
    </location>
</feature>
<feature type="region of interest" description="Disordered" evidence="3">
    <location>
        <begin position="1"/>
        <end position="34"/>
    </location>
</feature>
<dbReference type="Pfam" id="PF04885">
    <property type="entry name" value="Stig1"/>
    <property type="match status" value="1"/>
</dbReference>
<evidence type="ECO:0000313" key="5">
    <source>
        <dbReference type="Proteomes" id="UP000652761"/>
    </source>
</evidence>
<dbReference type="EMBL" id="NMUH01002899">
    <property type="protein sequence ID" value="MQM02689.1"/>
    <property type="molecule type" value="Genomic_DNA"/>
</dbReference>
<dbReference type="PANTHER" id="PTHR33227">
    <property type="entry name" value="STIGMA-SPECIFIC STIG1-LIKE PROTEIN 3"/>
    <property type="match status" value="1"/>
</dbReference>
<dbReference type="InterPro" id="IPR006969">
    <property type="entry name" value="Stig-like"/>
</dbReference>
<keyword evidence="2" id="KW-0732">Signal</keyword>
<accession>A0A843W0I6</accession>
<dbReference type="AlphaFoldDB" id="A0A843W0I6"/>
<dbReference type="PANTHER" id="PTHR33227:SF48">
    <property type="entry name" value="STIGMA-SPECIFIC STIG1-LIKE PROTEIN 4"/>
    <property type="match status" value="1"/>
</dbReference>